<reference evidence="2 3" key="1">
    <citation type="submission" date="2020-03" db="EMBL/GenBank/DDBJ databases">
        <title>Whole genome shotgun sequence of Phytohabitans houttuyneae NBRC 108639.</title>
        <authorList>
            <person name="Komaki H."/>
            <person name="Tamura T."/>
        </authorList>
    </citation>
    <scope>NUCLEOTIDE SEQUENCE [LARGE SCALE GENOMIC DNA]</scope>
    <source>
        <strain evidence="2 3">NBRC 108639</strain>
    </source>
</reference>
<dbReference type="SUPFAM" id="SSF54909">
    <property type="entry name" value="Dimeric alpha+beta barrel"/>
    <property type="match status" value="1"/>
</dbReference>
<dbReference type="Pfam" id="PF03992">
    <property type="entry name" value="ABM"/>
    <property type="match status" value="1"/>
</dbReference>
<feature type="domain" description="ABM" evidence="1">
    <location>
        <begin position="7"/>
        <end position="69"/>
    </location>
</feature>
<sequence>MIARVWRGWAVAGRDEEYQRHYETDVAEHLRQVPGFRGARLLRRDDGGEVLFTSITYFASMDDLRAFAGDDPELAVVEEAARRALTRWDERVVHHEVAVDVAWP</sequence>
<dbReference type="GO" id="GO:0004497">
    <property type="term" value="F:monooxygenase activity"/>
    <property type="evidence" value="ECO:0007669"/>
    <property type="project" value="UniProtKB-KW"/>
</dbReference>
<accession>A0A6V8KB63</accession>
<gene>
    <name evidence="2" type="ORF">Phou_051640</name>
</gene>
<comment type="caution">
    <text evidence="2">The sequence shown here is derived from an EMBL/GenBank/DDBJ whole genome shotgun (WGS) entry which is preliminary data.</text>
</comment>
<evidence type="ECO:0000313" key="2">
    <source>
        <dbReference type="EMBL" id="GFJ80984.1"/>
    </source>
</evidence>
<protein>
    <submittedName>
        <fullName evidence="2">Antibiotic biosynthesis monooxygenase</fullName>
    </submittedName>
</protein>
<evidence type="ECO:0000259" key="1">
    <source>
        <dbReference type="Pfam" id="PF03992"/>
    </source>
</evidence>
<evidence type="ECO:0000313" key="3">
    <source>
        <dbReference type="Proteomes" id="UP000482800"/>
    </source>
</evidence>
<name>A0A6V8KB63_9ACTN</name>
<organism evidence="2 3">
    <name type="scientific">Phytohabitans houttuyneae</name>
    <dbReference type="NCBI Taxonomy" id="1076126"/>
    <lineage>
        <taxon>Bacteria</taxon>
        <taxon>Bacillati</taxon>
        <taxon>Actinomycetota</taxon>
        <taxon>Actinomycetes</taxon>
        <taxon>Micromonosporales</taxon>
        <taxon>Micromonosporaceae</taxon>
    </lineage>
</organism>
<dbReference type="AlphaFoldDB" id="A0A6V8KB63"/>
<proteinExistence type="predicted"/>
<dbReference type="InterPro" id="IPR011008">
    <property type="entry name" value="Dimeric_a/b-barrel"/>
</dbReference>
<keyword evidence="2" id="KW-0503">Monooxygenase</keyword>
<reference evidence="2 3" key="2">
    <citation type="submission" date="2020-03" db="EMBL/GenBank/DDBJ databases">
        <authorList>
            <person name="Ichikawa N."/>
            <person name="Kimura A."/>
            <person name="Kitahashi Y."/>
            <person name="Uohara A."/>
        </authorList>
    </citation>
    <scope>NUCLEOTIDE SEQUENCE [LARGE SCALE GENOMIC DNA]</scope>
    <source>
        <strain evidence="2 3">NBRC 108639</strain>
    </source>
</reference>
<dbReference type="RefSeq" id="WP_173059509.1">
    <property type="nucleotide sequence ID" value="NZ_BAABGO010000028.1"/>
</dbReference>
<dbReference type="InterPro" id="IPR007138">
    <property type="entry name" value="ABM_dom"/>
</dbReference>
<keyword evidence="3" id="KW-1185">Reference proteome</keyword>
<dbReference type="Gene3D" id="3.30.70.100">
    <property type="match status" value="1"/>
</dbReference>
<keyword evidence="2" id="KW-0560">Oxidoreductase</keyword>
<dbReference type="EMBL" id="BLPF01000002">
    <property type="protein sequence ID" value="GFJ80984.1"/>
    <property type="molecule type" value="Genomic_DNA"/>
</dbReference>
<dbReference type="Proteomes" id="UP000482800">
    <property type="component" value="Unassembled WGS sequence"/>
</dbReference>